<comment type="caution">
    <text evidence="6">The sequence shown here is derived from an EMBL/GenBank/DDBJ whole genome shotgun (WGS) entry which is preliminary data.</text>
</comment>
<dbReference type="InterPro" id="IPR003877">
    <property type="entry name" value="SPRY_dom"/>
</dbReference>
<protein>
    <submittedName>
        <fullName evidence="6">E3 ubiquitin-protein ligase RNF123</fullName>
    </submittedName>
</protein>
<dbReference type="Proteomes" id="UP001249851">
    <property type="component" value="Unassembled WGS sequence"/>
</dbReference>
<dbReference type="GO" id="GO:0051603">
    <property type="term" value="P:proteolysis involved in protein catabolic process"/>
    <property type="evidence" value="ECO:0007669"/>
    <property type="project" value="TreeGrafter"/>
</dbReference>
<evidence type="ECO:0000256" key="4">
    <source>
        <dbReference type="SAM" id="MobiDB-lite"/>
    </source>
</evidence>
<organism evidence="6 7">
    <name type="scientific">Acropora cervicornis</name>
    <name type="common">Staghorn coral</name>
    <dbReference type="NCBI Taxonomy" id="6130"/>
    <lineage>
        <taxon>Eukaryota</taxon>
        <taxon>Metazoa</taxon>
        <taxon>Cnidaria</taxon>
        <taxon>Anthozoa</taxon>
        <taxon>Hexacorallia</taxon>
        <taxon>Scleractinia</taxon>
        <taxon>Astrocoeniina</taxon>
        <taxon>Acroporidae</taxon>
        <taxon>Acropora</taxon>
    </lineage>
</organism>
<evidence type="ECO:0000313" key="7">
    <source>
        <dbReference type="Proteomes" id="UP001249851"/>
    </source>
</evidence>
<dbReference type="InterPro" id="IPR043136">
    <property type="entry name" value="B30.2/SPRY_sf"/>
</dbReference>
<feature type="domain" description="B30.2/SPRY" evidence="5">
    <location>
        <begin position="959"/>
        <end position="1152"/>
    </location>
</feature>
<keyword evidence="1" id="KW-0479">Metal-binding</keyword>
<dbReference type="InterPro" id="IPR039477">
    <property type="entry name" value="ILEI/PANDER_dom"/>
</dbReference>
<dbReference type="PANTHER" id="PTHR13363:SF0">
    <property type="entry name" value="B30.2_SPRY DOMAIN-CONTAINING PROTEIN"/>
    <property type="match status" value="1"/>
</dbReference>
<dbReference type="PROSITE" id="PS52031">
    <property type="entry name" value="GG_LECTIN"/>
    <property type="match status" value="1"/>
</dbReference>
<dbReference type="GO" id="GO:0008270">
    <property type="term" value="F:zinc ion binding"/>
    <property type="evidence" value="ECO:0007669"/>
    <property type="project" value="UniProtKB-KW"/>
</dbReference>
<feature type="region of interest" description="Disordered" evidence="4">
    <location>
        <begin position="1286"/>
        <end position="1333"/>
    </location>
</feature>
<evidence type="ECO:0000256" key="3">
    <source>
        <dbReference type="ARBA" id="ARBA00022833"/>
    </source>
</evidence>
<dbReference type="InterPro" id="IPR045129">
    <property type="entry name" value="RNF123/RKP/RSPRY1"/>
</dbReference>
<dbReference type="InterPro" id="IPR016024">
    <property type="entry name" value="ARM-type_fold"/>
</dbReference>
<dbReference type="InterPro" id="IPR001870">
    <property type="entry name" value="B30.2/SPRY"/>
</dbReference>
<feature type="compositionally biased region" description="Basic and acidic residues" evidence="4">
    <location>
        <begin position="1316"/>
        <end position="1333"/>
    </location>
</feature>
<keyword evidence="3" id="KW-0862">Zinc</keyword>
<reference evidence="6" key="1">
    <citation type="journal article" date="2023" name="G3 (Bethesda)">
        <title>Whole genome assembly and annotation of the endangered Caribbean coral Acropora cervicornis.</title>
        <authorList>
            <person name="Selwyn J.D."/>
            <person name="Vollmer S.V."/>
        </authorList>
    </citation>
    <scope>NUCLEOTIDE SEQUENCE</scope>
    <source>
        <strain evidence="6">K2</strain>
    </source>
</reference>
<evidence type="ECO:0000259" key="5">
    <source>
        <dbReference type="PROSITE" id="PS50188"/>
    </source>
</evidence>
<evidence type="ECO:0000256" key="2">
    <source>
        <dbReference type="ARBA" id="ARBA00022771"/>
    </source>
</evidence>
<dbReference type="EMBL" id="JARQWQ010000009">
    <property type="protein sequence ID" value="KAK2569704.1"/>
    <property type="molecule type" value="Genomic_DNA"/>
</dbReference>
<dbReference type="GO" id="GO:0004842">
    <property type="term" value="F:ubiquitin-protein transferase activity"/>
    <property type="evidence" value="ECO:0007669"/>
    <property type="project" value="InterPro"/>
</dbReference>
<keyword evidence="7" id="KW-1185">Reference proteome</keyword>
<dbReference type="Pfam" id="PF00622">
    <property type="entry name" value="SPRY"/>
    <property type="match status" value="1"/>
</dbReference>
<feature type="region of interest" description="Disordered" evidence="4">
    <location>
        <begin position="1195"/>
        <end position="1224"/>
    </location>
</feature>
<dbReference type="Gene3D" id="1.25.10.10">
    <property type="entry name" value="Leucine-rich Repeat Variant"/>
    <property type="match status" value="2"/>
</dbReference>
<evidence type="ECO:0000313" key="6">
    <source>
        <dbReference type="EMBL" id="KAK2569704.1"/>
    </source>
</evidence>
<dbReference type="Gene3D" id="2.60.120.920">
    <property type="match status" value="2"/>
</dbReference>
<dbReference type="PANTHER" id="PTHR13363">
    <property type="entry name" value="RING FINGER AND SRY DOMAIN-CONTAINING"/>
    <property type="match status" value="1"/>
</dbReference>
<gene>
    <name evidence="6" type="ORF">P5673_005539</name>
</gene>
<evidence type="ECO:0000256" key="1">
    <source>
        <dbReference type="ARBA" id="ARBA00022723"/>
    </source>
</evidence>
<sequence length="1517" mass="167595">MAFDNKKAIWLTAGVLSGLGTMFCIRAFRKFIKEKSTRKPLSMMEDSIRLEDLEVLVRSANYSLRKSAEQVVLDRAMKDENIYFIVKTCYSKNELQILKSVVALSVLVKNSERVDRDRLIECGVLESLSHALVNSVMIEFKELANMGGYDFRLQRCASESLFHLIYDDDSAKIRLVEANSFIVGALIKLMAETRNKEVMRWSVFIIHQLSACDSLRPLIIDNGVVSTVSEMLVRNQGDFVLMRTCLHTMLMFVNNNTEEEVVHLKEMAKYDVFRPAVVSLRADDSDLVYWAAGLLHQFAIQDLHKAEICAIPNIVKALQNVLCSSEAILQRLILRVLSFLCVGNQPFRTKVLACLSLLARLPVCLASGDNDIVHWAVVLLHDLILSEGSHTANRAAAMRVLSAANDVIKSLVSLVSRTENILIRLVAELLGLFCTMENLQKKVLEDGCLKAILTYAVSSDSELQLWASALLLNVAMMSDEIKGEIIRLGGLKPLMELAIGDSDHPRCAIHAAKTLVMLGFLDTKIPVNIKSSGYKTGDQASICINGKEYSLNKPGINIVVMDLLTFQVTERASFDTGHDKEASEQLIECIDMIPVGSLVFMAVRGEANYFLSDKAKMCLKDVGLEECDFKTGELWSLCGYKNRDKGTAVAFLQGYDVAQLDTSLNLGCYTNEQVQGYILLPLIELLMSTPASLAISKVSELELLTVLARHDNHKEVMVNSDGFMDYIVELINNMSHKTADQLRANPLVIAHCIGAMKILTAISIAKESHEGFTQHNVVDTILALLSLINGIQLGGLKEGLLLSGAGQLQIDGVHDWQSDHGFSITHTFASPCENVSTIAEEVKLTASGLRSPLLDHTQDAATPLSTVQLKNSLTKKSSVKPRQPESVSGEAVVHDDLDEAFSNLTGLSMVTLYNCIDLISSTEESREHFLKAGAMQIVWCRLLTANASTLQQIALPTEMLLNTCCCMSMLEKYYSDILVELDEHSKTPALVISTDRLEVANPNWTFESVRATLCVGRGLSAGPPFPAGWYYEVTLKSSGILQIGWQTEDCRYGPERGAGVGDDKNSCAFDGARCKIWSGPLGEQINNDYGKEWSSGDVLSCLFSWNGEVSYWLNGVDMDVAFRGLNTGVNWYPAASVAMDQTCSFNFGDKPFRYNIPEGYVAVSHIVSNLVKKNPLRLSSCWTPVSGSFESIVEEDEELNDDKDLETTNTEPGNRDASSSSKKVDILVMNEKPTQLTLEHGSSASEMFSDPRETSELCGSSLTQSLEPASHSLTFGTPSCSILTETPRASPIKPQPSTLTYTPGSIEQTPLSAEGTGERIAPEEKPPCEEKHVTSTPYLEFDSMMASKDLRDSRMGTRDGISQSDNTFMCDLERVIPCLYFEAELKQAPCRVKQMGFINKETKEKIYCDIHDGHLQLPKTSSPSSCEQERVPDIVGCAVVLSTGQVMFTLDGVPTGQFYDFPTPIDRLSPYISCTRIRCNYGQRSFLFEDANTKESFSCSGSLLYNCLRSVNTVKKH</sequence>
<dbReference type="InterPro" id="IPR013320">
    <property type="entry name" value="ConA-like_dom_sf"/>
</dbReference>
<proteinExistence type="predicted"/>
<dbReference type="Pfam" id="PF15711">
    <property type="entry name" value="ILEI"/>
    <property type="match status" value="1"/>
</dbReference>
<feature type="compositionally biased region" description="Polar residues" evidence="4">
    <location>
        <begin position="1207"/>
        <end position="1221"/>
    </location>
</feature>
<dbReference type="SUPFAM" id="SSF48371">
    <property type="entry name" value="ARM repeat"/>
    <property type="match status" value="2"/>
</dbReference>
<dbReference type="SMART" id="SM00449">
    <property type="entry name" value="SPRY"/>
    <property type="match status" value="1"/>
</dbReference>
<dbReference type="GO" id="GO:0005737">
    <property type="term" value="C:cytoplasm"/>
    <property type="evidence" value="ECO:0007669"/>
    <property type="project" value="TreeGrafter"/>
</dbReference>
<dbReference type="InterPro" id="IPR011989">
    <property type="entry name" value="ARM-like"/>
</dbReference>
<dbReference type="SUPFAM" id="SSF49899">
    <property type="entry name" value="Concanavalin A-like lectins/glucanases"/>
    <property type="match status" value="1"/>
</dbReference>
<accession>A0AAD9VCW9</accession>
<feature type="compositionally biased region" description="Polar residues" evidence="4">
    <location>
        <begin position="1295"/>
        <end position="1311"/>
    </location>
</feature>
<keyword evidence="2" id="KW-0863">Zinc-finger</keyword>
<dbReference type="PROSITE" id="PS50188">
    <property type="entry name" value="B302_SPRY"/>
    <property type="match status" value="1"/>
</dbReference>
<name>A0AAD9VCW9_ACRCE</name>
<feature type="compositionally biased region" description="Acidic residues" evidence="4">
    <location>
        <begin position="1195"/>
        <end position="1204"/>
    </location>
</feature>
<reference evidence="6" key="2">
    <citation type="journal article" date="2023" name="Science">
        <title>Genomic signatures of disease resistance in endangered staghorn corals.</title>
        <authorList>
            <person name="Vollmer S.V."/>
            <person name="Selwyn J.D."/>
            <person name="Despard B.A."/>
            <person name="Roesel C.L."/>
        </authorList>
    </citation>
    <scope>NUCLEOTIDE SEQUENCE</scope>
    <source>
        <strain evidence="6">K2</strain>
    </source>
</reference>